<evidence type="ECO:0000313" key="3">
    <source>
        <dbReference type="Proteomes" id="UP000657372"/>
    </source>
</evidence>
<protein>
    <submittedName>
        <fullName evidence="2">Uncharacterized protein</fullName>
    </submittedName>
</protein>
<reference evidence="2 3" key="1">
    <citation type="submission" date="2020-11" db="EMBL/GenBank/DDBJ databases">
        <title>WGS of Herminiimonas contaminans strain Marseille-Q4544 isolated from planarians Schmidtea mediterranea.</title>
        <authorList>
            <person name="Kangale L."/>
        </authorList>
    </citation>
    <scope>NUCLEOTIDE SEQUENCE [LARGE SCALE GENOMIC DNA]</scope>
    <source>
        <strain evidence="2 3">Marseille-Q4544</strain>
    </source>
</reference>
<feature type="transmembrane region" description="Helical" evidence="1">
    <location>
        <begin position="40"/>
        <end position="57"/>
    </location>
</feature>
<dbReference type="EMBL" id="JADOEL010000002">
    <property type="protein sequence ID" value="MBF8176805.1"/>
    <property type="molecule type" value="Genomic_DNA"/>
</dbReference>
<comment type="caution">
    <text evidence="2">The sequence shown here is derived from an EMBL/GenBank/DDBJ whole genome shotgun (WGS) entry which is preliminary data.</text>
</comment>
<feature type="transmembrane region" description="Helical" evidence="1">
    <location>
        <begin position="12"/>
        <end position="34"/>
    </location>
</feature>
<name>A0ABS0EPL4_9BURK</name>
<sequence length="67" mass="7076">MEDPNTPRPVSLTVLIIGLVIALALAIWGGLQFLNSGHSLGYGVVAGVSIGAAYAFLKQIRIRRNEG</sequence>
<dbReference type="Proteomes" id="UP000657372">
    <property type="component" value="Unassembled WGS sequence"/>
</dbReference>
<dbReference type="RefSeq" id="WP_195874744.1">
    <property type="nucleotide sequence ID" value="NZ_JADOEL010000002.1"/>
</dbReference>
<accession>A0ABS0EPL4</accession>
<keyword evidence="1" id="KW-0472">Membrane</keyword>
<evidence type="ECO:0000256" key="1">
    <source>
        <dbReference type="SAM" id="Phobius"/>
    </source>
</evidence>
<proteinExistence type="predicted"/>
<keyword evidence="1" id="KW-0812">Transmembrane</keyword>
<evidence type="ECO:0000313" key="2">
    <source>
        <dbReference type="EMBL" id="MBF8176805.1"/>
    </source>
</evidence>
<keyword evidence="3" id="KW-1185">Reference proteome</keyword>
<gene>
    <name evidence="2" type="ORF">IXC47_03810</name>
</gene>
<keyword evidence="1" id="KW-1133">Transmembrane helix</keyword>
<organism evidence="2 3">
    <name type="scientific">Herminiimonas contaminans</name>
    <dbReference type="NCBI Taxonomy" id="1111140"/>
    <lineage>
        <taxon>Bacteria</taxon>
        <taxon>Pseudomonadati</taxon>
        <taxon>Pseudomonadota</taxon>
        <taxon>Betaproteobacteria</taxon>
        <taxon>Burkholderiales</taxon>
        <taxon>Oxalobacteraceae</taxon>
        <taxon>Herminiimonas</taxon>
    </lineage>
</organism>